<dbReference type="CDD" id="cd12247">
    <property type="entry name" value="RRM2_U1A_like"/>
    <property type="match status" value="1"/>
</dbReference>
<dbReference type="Proteomes" id="UP000626109">
    <property type="component" value="Unassembled WGS sequence"/>
</dbReference>
<dbReference type="Pfam" id="PF00076">
    <property type="entry name" value="RRM_1"/>
    <property type="match status" value="2"/>
</dbReference>
<evidence type="ECO:0000256" key="10">
    <source>
        <dbReference type="PROSITE-ProRule" id="PRU00176"/>
    </source>
</evidence>
<comment type="similarity">
    <text evidence="2">Belongs to the RRM U1 A/B'' family.</text>
</comment>
<dbReference type="GO" id="GO:0006397">
    <property type="term" value="P:mRNA processing"/>
    <property type="evidence" value="ECO:0007669"/>
    <property type="project" value="UniProtKB-KW"/>
</dbReference>
<organism evidence="14 15">
    <name type="scientific">Polarella glacialis</name>
    <name type="common">Dinoflagellate</name>
    <dbReference type="NCBI Taxonomy" id="89957"/>
    <lineage>
        <taxon>Eukaryota</taxon>
        <taxon>Sar</taxon>
        <taxon>Alveolata</taxon>
        <taxon>Dinophyceae</taxon>
        <taxon>Suessiales</taxon>
        <taxon>Suessiaceae</taxon>
        <taxon>Polarella</taxon>
    </lineage>
</organism>
<evidence type="ECO:0000256" key="8">
    <source>
        <dbReference type="ARBA" id="ARBA00023242"/>
    </source>
</evidence>
<evidence type="ECO:0000256" key="3">
    <source>
        <dbReference type="ARBA" id="ARBA00022664"/>
    </source>
</evidence>
<dbReference type="SUPFAM" id="SSF54928">
    <property type="entry name" value="RNA-binding domain, RBD"/>
    <property type="match status" value="2"/>
</dbReference>
<dbReference type="AlphaFoldDB" id="A0A813L2X1"/>
<evidence type="ECO:0000313" key="14">
    <source>
        <dbReference type="EMBL" id="CAE8718724.1"/>
    </source>
</evidence>
<dbReference type="GO" id="GO:0003723">
    <property type="term" value="F:RNA binding"/>
    <property type="evidence" value="ECO:0007669"/>
    <property type="project" value="UniProtKB-UniRule"/>
</dbReference>
<keyword evidence="12" id="KW-0472">Membrane</keyword>
<dbReference type="InterPro" id="IPR035979">
    <property type="entry name" value="RBD_domain_sf"/>
</dbReference>
<keyword evidence="5" id="KW-0677">Repeat</keyword>
<evidence type="ECO:0000256" key="12">
    <source>
        <dbReference type="SAM" id="Phobius"/>
    </source>
</evidence>
<feature type="transmembrane region" description="Helical" evidence="12">
    <location>
        <begin position="593"/>
        <end position="615"/>
    </location>
</feature>
<feature type="region of interest" description="Disordered" evidence="11">
    <location>
        <begin position="110"/>
        <end position="160"/>
    </location>
</feature>
<keyword evidence="4" id="KW-0747">Spliceosome</keyword>
<evidence type="ECO:0000256" key="9">
    <source>
        <dbReference type="ARBA" id="ARBA00023274"/>
    </source>
</evidence>
<dbReference type="GO" id="GO:0005681">
    <property type="term" value="C:spliceosomal complex"/>
    <property type="evidence" value="ECO:0007669"/>
    <property type="project" value="UniProtKB-KW"/>
</dbReference>
<feature type="transmembrane region" description="Helical" evidence="12">
    <location>
        <begin position="514"/>
        <end position="536"/>
    </location>
</feature>
<keyword evidence="9" id="KW-0687">Ribonucleoprotein</keyword>
<evidence type="ECO:0000256" key="6">
    <source>
        <dbReference type="ARBA" id="ARBA00022884"/>
    </source>
</evidence>
<feature type="transmembrane region" description="Helical" evidence="12">
    <location>
        <begin position="556"/>
        <end position="581"/>
    </location>
</feature>
<comment type="caution">
    <text evidence="14">The sequence shown here is derived from an EMBL/GenBank/DDBJ whole genome shotgun (WGS) entry which is preliminary data.</text>
</comment>
<keyword evidence="8" id="KW-0539">Nucleus</keyword>
<keyword evidence="6 10" id="KW-0694">RNA-binding</keyword>
<evidence type="ECO:0000259" key="13">
    <source>
        <dbReference type="PROSITE" id="PS50102"/>
    </source>
</evidence>
<comment type="subcellular location">
    <subcellularLocation>
        <location evidence="1">Nucleus</location>
    </subcellularLocation>
</comment>
<feature type="domain" description="RRM" evidence="13">
    <location>
        <begin position="168"/>
        <end position="241"/>
    </location>
</feature>
<gene>
    <name evidence="14" type="ORF">PGLA2088_LOCUS40237</name>
</gene>
<evidence type="ECO:0000256" key="11">
    <source>
        <dbReference type="SAM" id="MobiDB-lite"/>
    </source>
</evidence>
<sequence>MAMYSRAGKGGAVTSYGDVPPNQTLYVNNLNEKIKVPELKCCLLELFSSYGEVLDVVAAGSLKRKGQAFVVFSDISCATNALRSLNGFVFLDKPMKITYCRTKSDIVSHEDGTWKPRAKEGGKAADATRPKKVPGLSAAKAQEVQPKMAQHPAAGAAGAAAGDGQPSNVLFVENLPAEVNDLMLTMLFRQYPGFQEARLIKGRNVAFIEYGDEQQASIARHGLQGFMVTPDMALKIAFVDRSGRVGRRGPGKKLAVQAAAARTAAAADAAAAVAAAAIKSSPPAAVLEERRYNTWDGESYTFQELRRWGDRVNWSEAELEEHWRLRCTALVFPDGDAGSTAPQVEAWRKVWTFRSMTHMLTEKDAARVHAISGAAYTLLGAAYLLDTAVHDIAALYGVEWQRHVSHEAALAAMLLGALNAASGLQPKLLARPSEDLPKVLGFGENGNLKSGGFLNASVFYFILTYQGLRALPSFPNFLMMDTVVGAVSIAAVLHQAFLLNSWVTKGSMHRVDALLVPAMFNLPVSLHLLLQGQAWVEQLASQYPSFPEVFFTANFALAWSLSMVTFVLVLVLVLVLALSLYERRVISIEVRGMLMLGLPMLVFAVIPLHGAVLGMDMATMLTLGPFFD</sequence>
<evidence type="ECO:0000313" key="15">
    <source>
        <dbReference type="Proteomes" id="UP000626109"/>
    </source>
</evidence>
<reference evidence="14" key="1">
    <citation type="submission" date="2021-02" db="EMBL/GenBank/DDBJ databases">
        <authorList>
            <person name="Dougan E. K."/>
            <person name="Rhodes N."/>
            <person name="Thang M."/>
            <person name="Chan C."/>
        </authorList>
    </citation>
    <scope>NUCLEOTIDE SEQUENCE</scope>
</reference>
<dbReference type="InterPro" id="IPR012677">
    <property type="entry name" value="Nucleotide-bd_a/b_plait_sf"/>
</dbReference>
<dbReference type="FunFam" id="3.30.70.330:FF:000039">
    <property type="entry name" value="U1 small nuclear ribonucleoprotein A"/>
    <property type="match status" value="1"/>
</dbReference>
<dbReference type="EMBL" id="CAJNNW010033405">
    <property type="protein sequence ID" value="CAE8718724.1"/>
    <property type="molecule type" value="Genomic_DNA"/>
</dbReference>
<keyword evidence="3" id="KW-0507">mRNA processing</keyword>
<evidence type="ECO:0000256" key="4">
    <source>
        <dbReference type="ARBA" id="ARBA00022728"/>
    </source>
</evidence>
<dbReference type="PANTHER" id="PTHR10501">
    <property type="entry name" value="U1 SMALL NUCLEAR RIBONUCLEOPROTEIN A/U2 SMALL NUCLEAR RIBONUCLEOPROTEIN B"/>
    <property type="match status" value="1"/>
</dbReference>
<dbReference type="CDD" id="cd12246">
    <property type="entry name" value="RRM1_U1A_like"/>
    <property type="match status" value="1"/>
</dbReference>
<evidence type="ECO:0000256" key="7">
    <source>
        <dbReference type="ARBA" id="ARBA00023187"/>
    </source>
</evidence>
<accession>A0A813L2X1</accession>
<feature type="compositionally biased region" description="Basic and acidic residues" evidence="11">
    <location>
        <begin position="110"/>
        <end position="129"/>
    </location>
</feature>
<dbReference type="FunFam" id="3.30.70.330:FF:000029">
    <property type="entry name" value="U2 small nuclear ribonucleoprotein B"/>
    <property type="match status" value="1"/>
</dbReference>
<name>A0A813L2X1_POLGL</name>
<protein>
    <recommendedName>
        <fullName evidence="13">RRM domain-containing protein</fullName>
    </recommendedName>
</protein>
<keyword evidence="7" id="KW-0508">mRNA splicing</keyword>
<feature type="domain" description="RRM" evidence="13">
    <location>
        <begin position="23"/>
        <end position="102"/>
    </location>
</feature>
<feature type="transmembrane region" description="Helical" evidence="12">
    <location>
        <begin position="483"/>
        <end position="502"/>
    </location>
</feature>
<keyword evidence="12" id="KW-1133">Transmembrane helix</keyword>
<dbReference type="GO" id="GO:0008380">
    <property type="term" value="P:RNA splicing"/>
    <property type="evidence" value="ECO:0007669"/>
    <property type="project" value="UniProtKB-KW"/>
</dbReference>
<dbReference type="InterPro" id="IPR000504">
    <property type="entry name" value="RRM_dom"/>
</dbReference>
<proteinExistence type="inferred from homology"/>
<dbReference type="GO" id="GO:0030532">
    <property type="term" value="C:small nuclear ribonucleoprotein complex"/>
    <property type="evidence" value="ECO:0007669"/>
    <property type="project" value="UniProtKB-ARBA"/>
</dbReference>
<dbReference type="SMART" id="SM00360">
    <property type="entry name" value="RRM"/>
    <property type="match status" value="2"/>
</dbReference>
<dbReference type="Gene3D" id="3.30.70.330">
    <property type="match status" value="2"/>
</dbReference>
<keyword evidence="12" id="KW-0812">Transmembrane</keyword>
<evidence type="ECO:0000256" key="2">
    <source>
        <dbReference type="ARBA" id="ARBA00007243"/>
    </source>
</evidence>
<evidence type="ECO:0000256" key="5">
    <source>
        <dbReference type="ARBA" id="ARBA00022737"/>
    </source>
</evidence>
<evidence type="ECO:0000256" key="1">
    <source>
        <dbReference type="ARBA" id="ARBA00004123"/>
    </source>
</evidence>
<dbReference type="PROSITE" id="PS50102">
    <property type="entry name" value="RRM"/>
    <property type="match status" value="2"/>
</dbReference>